<dbReference type="STRING" id="158441.A0A226D7G9"/>
<feature type="compositionally biased region" description="Polar residues" evidence="1">
    <location>
        <begin position="23"/>
        <end position="32"/>
    </location>
</feature>
<accession>A0A226D7G9</accession>
<feature type="compositionally biased region" description="Basic and acidic residues" evidence="1">
    <location>
        <begin position="33"/>
        <end position="46"/>
    </location>
</feature>
<protein>
    <submittedName>
        <fullName evidence="2">Uncharacterized protein</fullName>
    </submittedName>
</protein>
<dbReference type="Proteomes" id="UP000198287">
    <property type="component" value="Unassembled WGS sequence"/>
</dbReference>
<feature type="region of interest" description="Disordered" evidence="1">
    <location>
        <begin position="77"/>
        <end position="107"/>
    </location>
</feature>
<organism evidence="2 3">
    <name type="scientific">Folsomia candida</name>
    <name type="common">Springtail</name>
    <dbReference type="NCBI Taxonomy" id="158441"/>
    <lineage>
        <taxon>Eukaryota</taxon>
        <taxon>Metazoa</taxon>
        <taxon>Ecdysozoa</taxon>
        <taxon>Arthropoda</taxon>
        <taxon>Hexapoda</taxon>
        <taxon>Collembola</taxon>
        <taxon>Entomobryomorpha</taxon>
        <taxon>Isotomoidea</taxon>
        <taxon>Isotomidae</taxon>
        <taxon>Proisotominae</taxon>
        <taxon>Folsomia</taxon>
    </lineage>
</organism>
<dbReference type="AlphaFoldDB" id="A0A226D7G9"/>
<feature type="region of interest" description="Disordered" evidence="1">
    <location>
        <begin position="23"/>
        <end position="56"/>
    </location>
</feature>
<reference evidence="2 3" key="1">
    <citation type="submission" date="2015-12" db="EMBL/GenBank/DDBJ databases">
        <title>The genome of Folsomia candida.</title>
        <authorList>
            <person name="Faddeeva A."/>
            <person name="Derks M.F."/>
            <person name="Anvar Y."/>
            <person name="Smit S."/>
            <person name="Van Straalen N."/>
            <person name="Roelofs D."/>
        </authorList>
    </citation>
    <scope>NUCLEOTIDE SEQUENCE [LARGE SCALE GENOMIC DNA]</scope>
    <source>
        <strain evidence="2 3">VU population</strain>
        <tissue evidence="2">Whole body</tissue>
    </source>
</reference>
<evidence type="ECO:0000313" key="3">
    <source>
        <dbReference type="Proteomes" id="UP000198287"/>
    </source>
</evidence>
<proteinExistence type="predicted"/>
<evidence type="ECO:0000313" key="2">
    <source>
        <dbReference type="EMBL" id="OXA41169.1"/>
    </source>
</evidence>
<sequence length="402" mass="45044">MGDDMGLSQSAFYRKRRKVLQTLNKSTVTSPLDRSDATEDDQHGEMEIMDNNTESPSFNHISDQMLHSSTVLRGEEELGSIQSPAGESALGNEVVPPQSEGDDQGVLGDFKPPKSWLKWSRIIEKHKLNADSVKDIMDLFKSDWDEMKTCPSTLDLFSTSLGSKGLKIKYSWTCEPCERTISHSFWDKPLGKVKCVLCGLRPKRNDAIVITFCLRSLLECILPYATSSYEGCTDSKVCTKLYHEFPQKAGLSEIDFTLTLNTDGVPLFSSRVWVGPGSTSDYPVLMSSFISDIQDLSTNPVLWTNSAGVTIKSKVTLFSCLCDSIARPPIQNMFQFTSMFGCNICYQKTDERETGIKSCYFPFVDGGSELRTLEGYSELCMLAENISSRSQEEGRRGRWKER</sequence>
<dbReference type="EMBL" id="LNIX01000030">
    <property type="protein sequence ID" value="OXA41169.1"/>
    <property type="molecule type" value="Genomic_DNA"/>
</dbReference>
<gene>
    <name evidence="2" type="ORF">Fcan01_24103</name>
</gene>
<name>A0A226D7G9_FOLCA</name>
<comment type="caution">
    <text evidence="2">The sequence shown here is derived from an EMBL/GenBank/DDBJ whole genome shotgun (WGS) entry which is preliminary data.</text>
</comment>
<keyword evidence="3" id="KW-1185">Reference proteome</keyword>
<evidence type="ECO:0000256" key="1">
    <source>
        <dbReference type="SAM" id="MobiDB-lite"/>
    </source>
</evidence>